<dbReference type="EMBL" id="FMYU01000007">
    <property type="protein sequence ID" value="SDC61563.1"/>
    <property type="molecule type" value="Genomic_DNA"/>
</dbReference>
<name>A0A1G6N166_9BACT</name>
<gene>
    <name evidence="2" type="ORF">SAMN05660835_01083</name>
</gene>
<keyword evidence="1" id="KW-1133">Transmembrane helix</keyword>
<keyword evidence="3" id="KW-1185">Reference proteome</keyword>
<feature type="transmembrane region" description="Helical" evidence="1">
    <location>
        <begin position="204"/>
        <end position="224"/>
    </location>
</feature>
<dbReference type="RefSeq" id="WP_143338705.1">
    <property type="nucleotide sequence ID" value="NZ_FMYU01000007.1"/>
</dbReference>
<evidence type="ECO:0000313" key="3">
    <source>
        <dbReference type="Proteomes" id="UP000199411"/>
    </source>
</evidence>
<dbReference type="Proteomes" id="UP000199411">
    <property type="component" value="Unassembled WGS sequence"/>
</dbReference>
<evidence type="ECO:0000256" key="1">
    <source>
        <dbReference type="SAM" id="Phobius"/>
    </source>
</evidence>
<keyword evidence="1" id="KW-0812">Transmembrane</keyword>
<accession>A0A1G6N166</accession>
<keyword evidence="1" id="KW-0472">Membrane</keyword>
<organism evidence="2 3">
    <name type="scientific">Desulfurella multipotens</name>
    <dbReference type="NCBI Taxonomy" id="79269"/>
    <lineage>
        <taxon>Bacteria</taxon>
        <taxon>Pseudomonadati</taxon>
        <taxon>Campylobacterota</taxon>
        <taxon>Desulfurellia</taxon>
        <taxon>Desulfurellales</taxon>
        <taxon>Desulfurellaceae</taxon>
        <taxon>Desulfurella</taxon>
    </lineage>
</organism>
<protein>
    <submittedName>
        <fullName evidence="2">Uncharacterized protein</fullName>
    </submittedName>
</protein>
<sequence length="231" mass="26967">MKLSWKMSDSVLNGTLLSVEGLPIDNEEFNLAIEKINSTENLNIPKGNYLNKFIQWLGDIGYASYKKNIKRYLAAAVQTLNIYEQNQTDDYICAFLAYNFPQEISKLDFDINPPNKVDETLMFIKYLSFMDKSSDSTTRYKQASKAFIYLLQNQNEFDEYFANFKNFVLNYTANLYYQSLVTNLNLQLQAQKQALMYKKIARQLPLFTGLLVIVWIIIIGYIIIDKKRKKD</sequence>
<evidence type="ECO:0000313" key="2">
    <source>
        <dbReference type="EMBL" id="SDC61563.1"/>
    </source>
</evidence>
<dbReference type="OrthoDB" id="9927122at2"/>
<dbReference type="AlphaFoldDB" id="A0A1G6N166"/>
<reference evidence="3" key="1">
    <citation type="submission" date="2016-10" db="EMBL/GenBank/DDBJ databases">
        <authorList>
            <person name="Varghese N."/>
            <person name="Submissions S."/>
        </authorList>
    </citation>
    <scope>NUCLEOTIDE SEQUENCE [LARGE SCALE GENOMIC DNA]</scope>
    <source>
        <strain evidence="3">DSM 8415</strain>
    </source>
</reference>
<proteinExistence type="predicted"/>